<name>A0A8J8NKQ5_HALGN</name>
<protein>
    <submittedName>
        <fullName evidence="1">Uncharacterized protein</fullName>
    </submittedName>
</protein>
<dbReference type="Proteomes" id="UP000785679">
    <property type="component" value="Unassembled WGS sequence"/>
</dbReference>
<accession>A0A8J8NKQ5</accession>
<proteinExistence type="predicted"/>
<evidence type="ECO:0000313" key="1">
    <source>
        <dbReference type="EMBL" id="TNV76544.1"/>
    </source>
</evidence>
<dbReference type="Gene3D" id="3.40.50.300">
    <property type="entry name" value="P-loop containing nucleotide triphosphate hydrolases"/>
    <property type="match status" value="1"/>
</dbReference>
<comment type="caution">
    <text evidence="1">The sequence shown here is derived from an EMBL/GenBank/DDBJ whole genome shotgun (WGS) entry which is preliminary data.</text>
</comment>
<organism evidence="1 2">
    <name type="scientific">Halteria grandinella</name>
    <dbReference type="NCBI Taxonomy" id="5974"/>
    <lineage>
        <taxon>Eukaryota</taxon>
        <taxon>Sar</taxon>
        <taxon>Alveolata</taxon>
        <taxon>Ciliophora</taxon>
        <taxon>Intramacronucleata</taxon>
        <taxon>Spirotrichea</taxon>
        <taxon>Stichotrichia</taxon>
        <taxon>Sporadotrichida</taxon>
        <taxon>Halteriidae</taxon>
        <taxon>Halteria</taxon>
    </lineage>
</organism>
<reference evidence="1" key="1">
    <citation type="submission" date="2019-06" db="EMBL/GenBank/DDBJ databases">
        <authorList>
            <person name="Zheng W."/>
        </authorList>
    </citation>
    <scope>NUCLEOTIDE SEQUENCE</scope>
    <source>
        <strain evidence="1">QDHG01</strain>
    </source>
</reference>
<dbReference type="AlphaFoldDB" id="A0A8J8NKQ5"/>
<dbReference type="OrthoDB" id="322469at2759"/>
<gene>
    <name evidence="1" type="ORF">FGO68_gene1542</name>
</gene>
<evidence type="ECO:0000313" key="2">
    <source>
        <dbReference type="Proteomes" id="UP000785679"/>
    </source>
</evidence>
<dbReference type="InterPro" id="IPR027417">
    <property type="entry name" value="P-loop_NTPase"/>
</dbReference>
<keyword evidence="2" id="KW-1185">Reference proteome</keyword>
<sequence length="169" mass="19190">MELSLINIVAEIKAEIQSSDSTFDVALIVIKIFDFRASVQEVIALKAIKNFFELFSPKKVFCIITHCDCAAPDEETLTRKLDSFKKWGGFEVPRENVIYFKNTPESLQPLVEKLGGAQLNIQQSAAACPELIAFMNFMEQQNKDYLKMIEDQRKTMASLIMQRGFNRGA</sequence>
<dbReference type="EMBL" id="RRYP01013388">
    <property type="protein sequence ID" value="TNV76544.1"/>
    <property type="molecule type" value="Genomic_DNA"/>
</dbReference>